<evidence type="ECO:0000313" key="3">
    <source>
        <dbReference type="Proteomes" id="UP000229459"/>
    </source>
</evidence>
<keyword evidence="1" id="KW-0472">Membrane</keyword>
<accession>A0A2H0B592</accession>
<feature type="transmembrane region" description="Helical" evidence="1">
    <location>
        <begin position="105"/>
        <end position="125"/>
    </location>
</feature>
<feature type="transmembrane region" description="Helical" evidence="1">
    <location>
        <begin position="193"/>
        <end position="212"/>
    </location>
</feature>
<gene>
    <name evidence="2" type="ORF">COX08_04310</name>
</gene>
<feature type="transmembrane region" description="Helical" evidence="1">
    <location>
        <begin position="131"/>
        <end position="151"/>
    </location>
</feature>
<feature type="transmembrane region" description="Helical" evidence="1">
    <location>
        <begin position="366"/>
        <end position="383"/>
    </location>
</feature>
<keyword evidence="1" id="KW-1133">Transmembrane helix</keyword>
<dbReference type="EMBL" id="PCSR01000102">
    <property type="protein sequence ID" value="PIP52827.1"/>
    <property type="molecule type" value="Genomic_DNA"/>
</dbReference>
<feature type="transmembrane region" description="Helical" evidence="1">
    <location>
        <begin position="390"/>
        <end position="411"/>
    </location>
</feature>
<evidence type="ECO:0008006" key="4">
    <source>
        <dbReference type="Google" id="ProtNLM"/>
    </source>
</evidence>
<comment type="caution">
    <text evidence="2">The sequence shown here is derived from an EMBL/GenBank/DDBJ whole genome shotgun (WGS) entry which is preliminary data.</text>
</comment>
<protein>
    <recommendedName>
        <fullName evidence="4">Glycosyltransferase RgtA/B/C/D-like domain-containing protein</fullName>
    </recommendedName>
</protein>
<name>A0A2H0B592_9BACT</name>
<feature type="transmembrane region" description="Helical" evidence="1">
    <location>
        <begin position="263"/>
        <end position="286"/>
    </location>
</feature>
<feature type="transmembrane region" description="Helical" evidence="1">
    <location>
        <begin position="336"/>
        <end position="360"/>
    </location>
</feature>
<evidence type="ECO:0000313" key="2">
    <source>
        <dbReference type="EMBL" id="PIP52827.1"/>
    </source>
</evidence>
<feature type="transmembrane region" description="Helical" evidence="1">
    <location>
        <begin position="12"/>
        <end position="32"/>
    </location>
</feature>
<reference evidence="2 3" key="1">
    <citation type="submission" date="2017-09" db="EMBL/GenBank/DDBJ databases">
        <title>Depth-based differentiation of microbial function through sediment-hosted aquifers and enrichment of novel symbionts in the deep terrestrial subsurface.</title>
        <authorList>
            <person name="Probst A.J."/>
            <person name="Ladd B."/>
            <person name="Jarett J.K."/>
            <person name="Geller-Mcgrath D.E."/>
            <person name="Sieber C.M."/>
            <person name="Emerson J.B."/>
            <person name="Anantharaman K."/>
            <person name="Thomas B.C."/>
            <person name="Malmstrom R."/>
            <person name="Stieglmeier M."/>
            <person name="Klingl A."/>
            <person name="Woyke T."/>
            <person name="Ryan C.M."/>
            <person name="Banfield J.F."/>
        </authorList>
    </citation>
    <scope>NUCLEOTIDE SEQUENCE [LARGE SCALE GENOMIC DNA]</scope>
    <source>
        <strain evidence="2">CG23_combo_of_CG06-09_8_20_14_all_34_8</strain>
    </source>
</reference>
<feature type="transmembrane region" description="Helical" evidence="1">
    <location>
        <begin position="73"/>
        <end position="93"/>
    </location>
</feature>
<feature type="transmembrane region" description="Helical" evidence="1">
    <location>
        <begin position="306"/>
        <end position="329"/>
    </location>
</feature>
<dbReference type="AlphaFoldDB" id="A0A2H0B592"/>
<organism evidence="2 3">
    <name type="scientific">Candidatus Beckwithbacteria bacterium CG23_combo_of_CG06-09_8_20_14_all_34_8</name>
    <dbReference type="NCBI Taxonomy" id="1974497"/>
    <lineage>
        <taxon>Bacteria</taxon>
        <taxon>Candidatus Beckwithiibacteriota</taxon>
    </lineage>
</organism>
<sequence>MRFINKIKSRLPLISILFWIGLLSFLYSQMLIQKNDGLYAGHPYVWSDWALHIGMARIFATKDPSVWFATHPLYAGGKFTYGFLTNLISGLLIRVGLPITFAFNFPSVVLAILLVIGLYYLALLLTKSKTAASLTLFIFFLSSGLGFFKFIHDFSQNPSWEMLTYPPIEYSKNDNYEWGSGNVLVGMLVPQRAFLMGLTMAVWAIISLFYGINQKLTNRNKILLITGGLLAGILPITHMHSYIALIILGMITLIFNHKKWKNVLYFAIPAGFLGLILYLKFIAGGIENPDFMQWFPGWTAKGGLLGWLWMWWQLWGILLPFIIFIILWRRKHFTKLLLTTTCAGILIFILANLILFQPIHWDNSKLFLWSYLFFSITSASGLVKLIKHKLLFIIILFLLTATGTLEVIKLVRIDRNTYQIISTSQMQFAETIRYQTDSLAVFATAPVHNHPIVMWAARPIVLGYTAWAWNFGFLYQQREADLKAIFQVRSDVLQLLAKYKVSYIYIGDNERREYNPNISYFNQNFPLAFTDDNVLVFDTRAVMLGK</sequence>
<dbReference type="Proteomes" id="UP000229459">
    <property type="component" value="Unassembled WGS sequence"/>
</dbReference>
<keyword evidence="1" id="KW-0812">Transmembrane</keyword>
<evidence type="ECO:0000256" key="1">
    <source>
        <dbReference type="SAM" id="Phobius"/>
    </source>
</evidence>
<proteinExistence type="predicted"/>
<feature type="transmembrane region" description="Helical" evidence="1">
    <location>
        <begin position="224"/>
        <end position="251"/>
    </location>
</feature>